<reference evidence="3 4" key="1">
    <citation type="submission" date="2019-10" db="EMBL/GenBank/DDBJ databases">
        <title>Whole genome shotgun sequence of Streptomyces angustmyceticus NBRC 3934.</title>
        <authorList>
            <person name="Hosoyama A."/>
            <person name="Ichikawa N."/>
            <person name="Kimura A."/>
            <person name="Kitahashi Y."/>
            <person name="Komaki H."/>
            <person name="Uohara A."/>
        </authorList>
    </citation>
    <scope>NUCLEOTIDE SEQUENCE [LARGE SCALE GENOMIC DNA]</scope>
    <source>
        <strain evidence="3 4">NBRC 3934</strain>
    </source>
</reference>
<evidence type="ECO:0000256" key="1">
    <source>
        <dbReference type="SAM" id="MobiDB-lite"/>
    </source>
</evidence>
<dbReference type="Proteomes" id="UP000325598">
    <property type="component" value="Unassembled WGS sequence"/>
</dbReference>
<organism evidence="3 4">
    <name type="scientific">Streptomyces angustmyceticus</name>
    <dbReference type="NCBI Taxonomy" id="285578"/>
    <lineage>
        <taxon>Bacteria</taxon>
        <taxon>Bacillati</taxon>
        <taxon>Actinomycetota</taxon>
        <taxon>Actinomycetes</taxon>
        <taxon>Kitasatosporales</taxon>
        <taxon>Streptomycetaceae</taxon>
        <taxon>Streptomyces</taxon>
    </lineage>
</organism>
<sequence length="205" mass="20826">MGVEESLVVGGGGVDVALQLYEIVGEVCAHGADATPRVEHAADRARRQASHALRHGSVTWSACRAGYWDAPAMTDTSEPDQGPANPPASADAPRSQAPAAFVWVGVLGVAALVLGVILGFSPVGDCGSPWAPDTTKVESEQRVDALTDAMAGFPREQQTDPVVLCDAEYGSRGTLATGLAVLGGAMAAGAVTVRYRGQGSGPSGS</sequence>
<dbReference type="AlphaFoldDB" id="A0A5J4LB56"/>
<evidence type="ECO:0000256" key="2">
    <source>
        <dbReference type="SAM" id="Phobius"/>
    </source>
</evidence>
<accession>A0A5J4LB56</accession>
<protein>
    <submittedName>
        <fullName evidence="3">Uncharacterized protein</fullName>
    </submittedName>
</protein>
<feature type="region of interest" description="Disordered" evidence="1">
    <location>
        <begin position="71"/>
        <end position="93"/>
    </location>
</feature>
<evidence type="ECO:0000313" key="3">
    <source>
        <dbReference type="EMBL" id="GES27878.1"/>
    </source>
</evidence>
<proteinExistence type="predicted"/>
<keyword evidence="4" id="KW-1185">Reference proteome</keyword>
<name>A0A5J4LB56_9ACTN</name>
<evidence type="ECO:0000313" key="4">
    <source>
        <dbReference type="Proteomes" id="UP000325598"/>
    </source>
</evidence>
<keyword evidence="2" id="KW-0472">Membrane</keyword>
<keyword evidence="2" id="KW-0812">Transmembrane</keyword>
<feature type="transmembrane region" description="Helical" evidence="2">
    <location>
        <begin position="100"/>
        <end position="120"/>
    </location>
</feature>
<keyword evidence="2" id="KW-1133">Transmembrane helix</keyword>
<dbReference type="EMBL" id="BLAG01000004">
    <property type="protein sequence ID" value="GES27878.1"/>
    <property type="molecule type" value="Genomic_DNA"/>
</dbReference>
<gene>
    <name evidence="3" type="ORF">San01_03650</name>
</gene>
<comment type="caution">
    <text evidence="3">The sequence shown here is derived from an EMBL/GenBank/DDBJ whole genome shotgun (WGS) entry which is preliminary data.</text>
</comment>